<evidence type="ECO:0000256" key="3">
    <source>
        <dbReference type="SAM" id="Phobius"/>
    </source>
</evidence>
<sequence length="573" mass="65378">MKEGSFFGNIKINSRFTLVILAFTFVPIGVMAGVLFRNLETDAIKESYNYMEAKVTRDYAMISTNIESINMSTRFFLSDEGLSDILTMAYDGQAMDTRQIIDFYNTQVADLERLVNNNPVLYAVRVYGVNDNVQEMMPVLYNNTRMKKLSWYDDVKEGWHFGYHDTLFSSLTTDQGTELAGLCSQVTDYDRGVIGYVEATMPLKTMFPGVYEGDDTLYSFFVSSSGQVLFGSTKDNTESLEASTGYSKEPDFGDGLDDSTYYRSDKVDESLIIDAFTTDLGDLDRQIIYKKISGRYLTIARYPIRSLDGVMYSVQDITSQVWAVYHRRNIFVFIMTIVLFVTAGLIYRIVRRFQKEVLSKSSELRSLQNQINAHFIYNVLESIKMMAEIDEKYEISDAITSLGKLMRYSIKQGFGNVHLSDELEYIKNYVLLINLRYDFEVILSLNVPEDLLSQEIPKMSLQPIVENAVLHGIEPVAADTTIYIKAWKDDDRFRIEITDSGKGMDEGELQNLLKRIHGEIEESGGRGNGIGLKNVEDRIKLTFGSEYGLEVYSKSLKYTKVSIVLPRRDLEKK</sequence>
<organism evidence="5 6">
    <name type="scientific">Butyrivibrio fibrisolvens</name>
    <dbReference type="NCBI Taxonomy" id="831"/>
    <lineage>
        <taxon>Bacteria</taxon>
        <taxon>Bacillati</taxon>
        <taxon>Bacillota</taxon>
        <taxon>Clostridia</taxon>
        <taxon>Lachnospirales</taxon>
        <taxon>Lachnospiraceae</taxon>
        <taxon>Butyrivibrio</taxon>
    </lineage>
</organism>
<evidence type="ECO:0000256" key="1">
    <source>
        <dbReference type="ARBA" id="ARBA00022777"/>
    </source>
</evidence>
<keyword evidence="3" id="KW-0812">Transmembrane</keyword>
<dbReference type="SMART" id="SM00387">
    <property type="entry name" value="HATPase_c"/>
    <property type="match status" value="1"/>
</dbReference>
<name>A0A1H9RM50_BUTFI</name>
<dbReference type="RefSeq" id="WP_074755802.1">
    <property type="nucleotide sequence ID" value="NZ_FOGJ01000010.1"/>
</dbReference>
<dbReference type="InterPro" id="IPR036890">
    <property type="entry name" value="HATPase_C_sf"/>
</dbReference>
<proteinExistence type="predicted"/>
<keyword evidence="3" id="KW-1133">Transmembrane helix</keyword>
<gene>
    <name evidence="5" type="ORF">SAMN04487884_11025</name>
</gene>
<keyword evidence="1 5" id="KW-0808">Transferase</keyword>
<accession>A0A1H9RM50</accession>
<keyword evidence="1 5" id="KW-0418">Kinase</keyword>
<dbReference type="Pfam" id="PF06580">
    <property type="entry name" value="His_kinase"/>
    <property type="match status" value="1"/>
</dbReference>
<dbReference type="Gene3D" id="3.30.565.10">
    <property type="entry name" value="Histidine kinase-like ATPase, C-terminal domain"/>
    <property type="match status" value="1"/>
</dbReference>
<dbReference type="GO" id="GO:0016020">
    <property type="term" value="C:membrane"/>
    <property type="evidence" value="ECO:0007669"/>
    <property type="project" value="InterPro"/>
</dbReference>
<feature type="transmembrane region" description="Helical" evidence="3">
    <location>
        <begin position="12"/>
        <end position="36"/>
    </location>
</feature>
<dbReference type="InterPro" id="IPR005467">
    <property type="entry name" value="His_kinase_dom"/>
</dbReference>
<keyword evidence="3" id="KW-0472">Membrane</keyword>
<evidence type="ECO:0000313" key="5">
    <source>
        <dbReference type="EMBL" id="SER73648.1"/>
    </source>
</evidence>
<evidence type="ECO:0000313" key="6">
    <source>
        <dbReference type="Proteomes" id="UP000182584"/>
    </source>
</evidence>
<dbReference type="PROSITE" id="PS50109">
    <property type="entry name" value="HIS_KIN"/>
    <property type="match status" value="1"/>
</dbReference>
<dbReference type="Pfam" id="PF02518">
    <property type="entry name" value="HATPase_c"/>
    <property type="match status" value="1"/>
</dbReference>
<reference evidence="5 6" key="1">
    <citation type="submission" date="2016-10" db="EMBL/GenBank/DDBJ databases">
        <authorList>
            <person name="de Groot N.N."/>
        </authorList>
    </citation>
    <scope>NUCLEOTIDE SEQUENCE [LARGE SCALE GENOMIC DNA]</scope>
    <source>
        <strain evidence="5 6">AR40</strain>
    </source>
</reference>
<dbReference type="InterPro" id="IPR050640">
    <property type="entry name" value="Bact_2-comp_sensor_kinase"/>
</dbReference>
<dbReference type="OrthoDB" id="9809348at2"/>
<dbReference type="SUPFAM" id="SSF55874">
    <property type="entry name" value="ATPase domain of HSP90 chaperone/DNA topoisomerase II/histidine kinase"/>
    <property type="match status" value="1"/>
</dbReference>
<dbReference type="PANTHER" id="PTHR34220:SF7">
    <property type="entry name" value="SENSOR HISTIDINE KINASE YPDA"/>
    <property type="match status" value="1"/>
</dbReference>
<feature type="transmembrane region" description="Helical" evidence="3">
    <location>
        <begin position="330"/>
        <end position="350"/>
    </location>
</feature>
<dbReference type="GO" id="GO:0000155">
    <property type="term" value="F:phosphorelay sensor kinase activity"/>
    <property type="evidence" value="ECO:0007669"/>
    <property type="project" value="InterPro"/>
</dbReference>
<evidence type="ECO:0000256" key="2">
    <source>
        <dbReference type="ARBA" id="ARBA00023012"/>
    </source>
</evidence>
<dbReference type="EMBL" id="FOGJ01000010">
    <property type="protein sequence ID" value="SER73648.1"/>
    <property type="molecule type" value="Genomic_DNA"/>
</dbReference>
<protein>
    <submittedName>
        <fullName evidence="5">Two-component system, sensor histidine kinase YesM</fullName>
    </submittedName>
</protein>
<dbReference type="InterPro" id="IPR003594">
    <property type="entry name" value="HATPase_dom"/>
</dbReference>
<dbReference type="InterPro" id="IPR010559">
    <property type="entry name" value="Sig_transdc_His_kin_internal"/>
</dbReference>
<dbReference type="Proteomes" id="UP000182584">
    <property type="component" value="Unassembled WGS sequence"/>
</dbReference>
<feature type="domain" description="Histidine kinase" evidence="4">
    <location>
        <begin position="371"/>
        <end position="569"/>
    </location>
</feature>
<dbReference type="PANTHER" id="PTHR34220">
    <property type="entry name" value="SENSOR HISTIDINE KINASE YPDA"/>
    <property type="match status" value="1"/>
</dbReference>
<keyword evidence="2" id="KW-0902">Two-component regulatory system</keyword>
<evidence type="ECO:0000259" key="4">
    <source>
        <dbReference type="PROSITE" id="PS50109"/>
    </source>
</evidence>
<dbReference type="AlphaFoldDB" id="A0A1H9RM50"/>